<keyword evidence="6 7" id="KW-0808">Transferase</keyword>
<dbReference type="GO" id="GO:0103068">
    <property type="term" value="F:leukotriene C4 gamma-glutamyl transferase activity"/>
    <property type="evidence" value="ECO:0007669"/>
    <property type="project" value="UniProtKB-EC"/>
</dbReference>
<feature type="binding site" evidence="5">
    <location>
        <position position="423"/>
    </location>
    <ligand>
        <name>L-glutamate</name>
        <dbReference type="ChEBI" id="CHEBI:29985"/>
    </ligand>
</feature>
<proteinExistence type="inferred from homology"/>
<keyword evidence="6" id="KW-0865">Zymogen</keyword>
<dbReference type="EMBL" id="MRTP01000004">
    <property type="protein sequence ID" value="OMF53739.1"/>
    <property type="molecule type" value="Genomic_DNA"/>
</dbReference>
<keyword evidence="8" id="KW-1185">Reference proteome</keyword>
<evidence type="ECO:0000256" key="2">
    <source>
        <dbReference type="ARBA" id="ARBA00001089"/>
    </source>
</evidence>
<dbReference type="Pfam" id="PF01019">
    <property type="entry name" value="G_glu_transpept"/>
    <property type="match status" value="1"/>
</dbReference>
<dbReference type="SUPFAM" id="SSF56235">
    <property type="entry name" value="N-terminal nucleophile aminohydrolases (Ntn hydrolases)"/>
    <property type="match status" value="1"/>
</dbReference>
<dbReference type="Gene3D" id="3.60.20.40">
    <property type="match status" value="1"/>
</dbReference>
<evidence type="ECO:0000256" key="1">
    <source>
        <dbReference type="ARBA" id="ARBA00001049"/>
    </source>
</evidence>
<dbReference type="PANTHER" id="PTHR43881:SF1">
    <property type="entry name" value="GAMMA-GLUTAMYLTRANSPEPTIDASE (AFU_ORTHOLOGUE AFUA_4G13580)"/>
    <property type="match status" value="1"/>
</dbReference>
<dbReference type="Gene3D" id="1.10.246.130">
    <property type="match status" value="1"/>
</dbReference>
<comment type="pathway">
    <text evidence="6">Sulfur metabolism; glutathione metabolism.</text>
</comment>
<evidence type="ECO:0000256" key="3">
    <source>
        <dbReference type="ARBA" id="ARBA00047417"/>
    </source>
</evidence>
<dbReference type="UniPathway" id="UPA00204"/>
<feature type="active site" description="Nucleophile" evidence="4">
    <location>
        <position position="340"/>
    </location>
</feature>
<comment type="caution">
    <text evidence="7">The sequence shown here is derived from an EMBL/GenBank/DDBJ whole genome shotgun (WGS) entry which is preliminary data.</text>
</comment>
<comment type="subunit">
    <text evidence="6">This enzyme consists of two polypeptide chains, which are synthesized in precursor form from a single polypeptide.</text>
</comment>
<sequence length="526" mass="56543">MRQASIGTKTMVVSPHALASAAGARILEKGGNAFDAAVAVSSTLAVVYPHMTGLGGDSFWLLYSSGEGAVRGYNGSGRSGYRAVPEAYAGEQAIPTRGIRSVLTVPGMVDSWSAILREYGTLPLGDVLEPAMTYAGAGYPVSRSQYANTKLCAGLLAANPYSAAAYLRGGGVPPAGTRWIQSGLAQSLRRIASNGRDEFYRGGLARDITSYIRKSGGLLLADDFADHEGNWVTPLSGSYRDLELYQLPPNSQGFTGIVIAQMLEHFDFNSIPHGSVAFYHVLVEAVKLAFRDRNLELTDPDFRNIPVERFLDKAYCRELAGRISRDSAAPLTAEPLGSDTAYAAVVDGDGNAVSFIQSLYFEFGSGVTAGETGILLQNRGSFFSLDDSSANRLEPRKRTFHTLMPALALKDEKPYLLYGSMGGEGQPQTQTALLTRIVDYRMDPQEAINEPRWVWGRTWGEASTELKMEARVGEQVLGGLAAMGHEVRKIGDWDALTGHAQAILLDAHGFRIGGSDPRSDGAAIGW</sequence>
<comment type="catalytic activity">
    <reaction evidence="1 6">
        <text>an S-substituted glutathione + H2O = an S-substituted L-cysteinylglycine + L-glutamate</text>
        <dbReference type="Rhea" id="RHEA:59468"/>
        <dbReference type="ChEBI" id="CHEBI:15377"/>
        <dbReference type="ChEBI" id="CHEBI:29985"/>
        <dbReference type="ChEBI" id="CHEBI:90779"/>
        <dbReference type="ChEBI" id="CHEBI:143103"/>
        <dbReference type="EC" id="3.4.19.13"/>
    </reaction>
</comment>
<evidence type="ECO:0000256" key="6">
    <source>
        <dbReference type="RuleBase" id="RU368036"/>
    </source>
</evidence>
<dbReference type="InterPro" id="IPR043137">
    <property type="entry name" value="GGT_ssub_C"/>
</dbReference>
<dbReference type="GO" id="GO:0036374">
    <property type="term" value="F:glutathione hydrolase activity"/>
    <property type="evidence" value="ECO:0007669"/>
    <property type="project" value="UniProtKB-UniRule"/>
</dbReference>
<dbReference type="EC" id="3.4.19.13" evidence="6"/>
<gene>
    <name evidence="7" type="ORF">BK138_18125</name>
</gene>
<dbReference type="InterPro" id="IPR052896">
    <property type="entry name" value="GGT-like_enzyme"/>
</dbReference>
<protein>
    <recommendedName>
        <fullName evidence="6">Glutathione hydrolase proenzyme</fullName>
        <ecNumber evidence="6">2.3.2.2</ecNumber>
        <ecNumber evidence="6">3.4.19.13</ecNumber>
    </recommendedName>
    <component>
        <recommendedName>
            <fullName evidence="6">Glutathione hydrolase large chain</fullName>
        </recommendedName>
    </component>
    <component>
        <recommendedName>
            <fullName evidence="6">Glutathione hydrolase small chain</fullName>
        </recommendedName>
    </component>
</protein>
<reference evidence="7 8" key="1">
    <citation type="submission" date="2016-11" db="EMBL/GenBank/DDBJ databases">
        <title>Paenibacillus species isolates.</title>
        <authorList>
            <person name="Beno S.M."/>
        </authorList>
    </citation>
    <scope>NUCLEOTIDE SEQUENCE [LARGE SCALE GENOMIC DNA]</scope>
    <source>
        <strain evidence="7 8">FSL R5-0378</strain>
    </source>
</reference>
<dbReference type="InterPro" id="IPR000101">
    <property type="entry name" value="GGT_peptidase"/>
</dbReference>
<keyword evidence="6" id="KW-0378">Hydrolase</keyword>
<dbReference type="Proteomes" id="UP000187172">
    <property type="component" value="Unassembled WGS sequence"/>
</dbReference>
<evidence type="ECO:0000256" key="5">
    <source>
        <dbReference type="PIRSR" id="PIRSR600101-2"/>
    </source>
</evidence>
<comment type="PTM">
    <text evidence="6">Cleaved by autocatalysis into a large and a small subunit.</text>
</comment>
<evidence type="ECO:0000313" key="7">
    <source>
        <dbReference type="EMBL" id="OMF53739.1"/>
    </source>
</evidence>
<dbReference type="GO" id="GO:0006751">
    <property type="term" value="P:glutathione catabolic process"/>
    <property type="evidence" value="ECO:0007669"/>
    <property type="project" value="UniProtKB-UniRule"/>
</dbReference>
<dbReference type="NCBIfam" id="TIGR00066">
    <property type="entry name" value="g_glut_trans"/>
    <property type="match status" value="1"/>
</dbReference>
<dbReference type="STRING" id="297318.BK138_18125"/>
<dbReference type="RefSeq" id="WP_076171450.1">
    <property type="nucleotide sequence ID" value="NZ_MRTP01000004.1"/>
</dbReference>
<keyword evidence="6" id="KW-0012">Acyltransferase</keyword>
<name>A0A1R1EPN4_9BACL</name>
<dbReference type="PANTHER" id="PTHR43881">
    <property type="entry name" value="GAMMA-GLUTAMYLTRANSPEPTIDASE (AFU_ORTHOLOGUE AFUA_4G13580)"/>
    <property type="match status" value="1"/>
</dbReference>
<comment type="catalytic activity">
    <reaction evidence="2 6">
        <text>glutathione + H2O = L-cysteinylglycine + L-glutamate</text>
        <dbReference type="Rhea" id="RHEA:28807"/>
        <dbReference type="ChEBI" id="CHEBI:15377"/>
        <dbReference type="ChEBI" id="CHEBI:29985"/>
        <dbReference type="ChEBI" id="CHEBI:57925"/>
        <dbReference type="ChEBI" id="CHEBI:61694"/>
        <dbReference type="EC" id="3.4.19.13"/>
    </reaction>
</comment>
<accession>A0A1R1EPN4</accession>
<dbReference type="InterPro" id="IPR043138">
    <property type="entry name" value="GGT_lsub"/>
</dbReference>
<keyword evidence="6" id="KW-0317">Glutathione biosynthesis</keyword>
<dbReference type="InterPro" id="IPR029055">
    <property type="entry name" value="Ntn_hydrolases_N"/>
</dbReference>
<dbReference type="AlphaFoldDB" id="A0A1R1EPN4"/>
<dbReference type="PRINTS" id="PR01210">
    <property type="entry name" value="GGTRANSPTASE"/>
</dbReference>
<evidence type="ECO:0000256" key="4">
    <source>
        <dbReference type="PIRSR" id="PIRSR600101-1"/>
    </source>
</evidence>
<dbReference type="EC" id="2.3.2.2" evidence="6"/>
<organism evidence="7 8">
    <name type="scientific">Paenibacillus rhizosphaerae</name>
    <dbReference type="NCBI Taxonomy" id="297318"/>
    <lineage>
        <taxon>Bacteria</taxon>
        <taxon>Bacillati</taxon>
        <taxon>Bacillota</taxon>
        <taxon>Bacilli</taxon>
        <taxon>Bacillales</taxon>
        <taxon>Paenibacillaceae</taxon>
        <taxon>Paenibacillus</taxon>
    </lineage>
</organism>
<comment type="catalytic activity">
    <reaction evidence="3 6">
        <text>an N-terminal (5-L-glutamyl)-[peptide] + an alpha-amino acid = 5-L-glutamyl amino acid + an N-terminal L-alpha-aminoacyl-[peptide]</text>
        <dbReference type="Rhea" id="RHEA:23904"/>
        <dbReference type="Rhea" id="RHEA-COMP:9780"/>
        <dbReference type="Rhea" id="RHEA-COMP:9795"/>
        <dbReference type="ChEBI" id="CHEBI:77644"/>
        <dbReference type="ChEBI" id="CHEBI:78597"/>
        <dbReference type="ChEBI" id="CHEBI:78599"/>
        <dbReference type="ChEBI" id="CHEBI:78608"/>
        <dbReference type="EC" id="2.3.2.2"/>
    </reaction>
</comment>
<comment type="similarity">
    <text evidence="6">Belongs to the gamma-glutamyltransferase family.</text>
</comment>
<dbReference type="GO" id="GO:0006750">
    <property type="term" value="P:glutathione biosynthetic process"/>
    <property type="evidence" value="ECO:0007669"/>
    <property type="project" value="UniProtKB-KW"/>
</dbReference>
<evidence type="ECO:0000313" key="8">
    <source>
        <dbReference type="Proteomes" id="UP000187172"/>
    </source>
</evidence>